<name>A0ABN2M110_9MICO</name>
<dbReference type="EMBL" id="BAAANJ010000004">
    <property type="protein sequence ID" value="GAA1805684.1"/>
    <property type="molecule type" value="Genomic_DNA"/>
</dbReference>
<evidence type="ECO:0000259" key="1">
    <source>
        <dbReference type="Pfam" id="PF08386"/>
    </source>
</evidence>
<dbReference type="Proteomes" id="UP001500002">
    <property type="component" value="Unassembled WGS sequence"/>
</dbReference>
<dbReference type="InterPro" id="IPR029058">
    <property type="entry name" value="AB_hydrolase_fold"/>
</dbReference>
<evidence type="ECO:0000313" key="3">
    <source>
        <dbReference type="Proteomes" id="UP001500002"/>
    </source>
</evidence>
<gene>
    <name evidence="2" type="ORF">GCM10009749_12290</name>
</gene>
<comment type="caution">
    <text evidence="2">The sequence shown here is derived from an EMBL/GenBank/DDBJ whole genome shotgun (WGS) entry which is preliminary data.</text>
</comment>
<dbReference type="Gene3D" id="3.40.50.1820">
    <property type="entry name" value="alpha/beta hydrolase"/>
    <property type="match status" value="1"/>
</dbReference>
<protein>
    <recommendedName>
        <fullName evidence="1">Peptidase S33 tripeptidyl aminopeptidase-like C-terminal domain-containing protein</fullName>
    </recommendedName>
</protein>
<sequence>MVGIEVSDQDRRETAELRRNEPWYAEAFGAFERIWSGHPTDDDWDAIEPFMHGRWDAAQQAQVAREASLTNTAAAAEYYAPGALEPEGVRSAIAHLDVPVLLIAGELDVALPTGPAAAYASLFPRGELVVVPNAGHSPWQDNPRTCVDTIARFLG</sequence>
<feature type="domain" description="Peptidase S33 tripeptidyl aminopeptidase-like C-terminal" evidence="1">
    <location>
        <begin position="94"/>
        <end position="154"/>
    </location>
</feature>
<accession>A0ABN2M110</accession>
<dbReference type="Pfam" id="PF08386">
    <property type="entry name" value="Abhydrolase_4"/>
    <property type="match status" value="1"/>
</dbReference>
<organism evidence="2 3">
    <name type="scientific">Agromyces neolithicus</name>
    <dbReference type="NCBI Taxonomy" id="269420"/>
    <lineage>
        <taxon>Bacteria</taxon>
        <taxon>Bacillati</taxon>
        <taxon>Actinomycetota</taxon>
        <taxon>Actinomycetes</taxon>
        <taxon>Micrococcales</taxon>
        <taxon>Microbacteriaceae</taxon>
        <taxon>Agromyces</taxon>
    </lineage>
</organism>
<evidence type="ECO:0000313" key="2">
    <source>
        <dbReference type="EMBL" id="GAA1805684.1"/>
    </source>
</evidence>
<reference evidence="2 3" key="1">
    <citation type="journal article" date="2019" name="Int. J. Syst. Evol. Microbiol.">
        <title>The Global Catalogue of Microorganisms (GCM) 10K type strain sequencing project: providing services to taxonomists for standard genome sequencing and annotation.</title>
        <authorList>
            <consortium name="The Broad Institute Genomics Platform"/>
            <consortium name="The Broad Institute Genome Sequencing Center for Infectious Disease"/>
            <person name="Wu L."/>
            <person name="Ma J."/>
        </authorList>
    </citation>
    <scope>NUCLEOTIDE SEQUENCE [LARGE SCALE GENOMIC DNA]</scope>
    <source>
        <strain evidence="2 3">JCM 14322</strain>
    </source>
</reference>
<proteinExistence type="predicted"/>
<dbReference type="InterPro" id="IPR013595">
    <property type="entry name" value="Pept_S33_TAP-like_C"/>
</dbReference>
<keyword evidence="3" id="KW-1185">Reference proteome</keyword>
<dbReference type="SUPFAM" id="SSF53474">
    <property type="entry name" value="alpha/beta-Hydrolases"/>
    <property type="match status" value="1"/>
</dbReference>